<evidence type="ECO:0000313" key="10">
    <source>
        <dbReference type="Proteomes" id="UP000327085"/>
    </source>
</evidence>
<name>A0A5E4EHR2_PRUDU</name>
<dbReference type="SUPFAM" id="SSF161245">
    <property type="entry name" value="Zinc hairpin stack"/>
    <property type="match status" value="1"/>
</dbReference>
<dbReference type="GO" id="GO:0008270">
    <property type="term" value="F:zinc ion binding"/>
    <property type="evidence" value="ECO:0007669"/>
    <property type="project" value="UniProtKB-KW"/>
</dbReference>
<dbReference type="GO" id="GO:0016874">
    <property type="term" value="F:ligase activity"/>
    <property type="evidence" value="ECO:0007669"/>
    <property type="project" value="UniProtKB-KW"/>
</dbReference>
<feature type="region of interest" description="Disordered" evidence="5">
    <location>
        <begin position="212"/>
        <end position="252"/>
    </location>
</feature>
<dbReference type="AlphaFoldDB" id="A0A5E4EHR2"/>
<keyword evidence="3" id="KW-0862">Zinc</keyword>
<evidence type="ECO:0000256" key="3">
    <source>
        <dbReference type="ARBA" id="ARBA00022833"/>
    </source>
</evidence>
<dbReference type="InterPro" id="IPR000626">
    <property type="entry name" value="Ubiquitin-like_dom"/>
</dbReference>
<dbReference type="InterPro" id="IPR039540">
    <property type="entry name" value="UBL3-like_ubiquitin_dom"/>
</dbReference>
<dbReference type="PROSITE" id="PS51270">
    <property type="entry name" value="ZF_CTCHY"/>
    <property type="match status" value="1"/>
</dbReference>
<dbReference type="Proteomes" id="UP000327085">
    <property type="component" value="Chromosome 8"/>
</dbReference>
<dbReference type="PROSITE" id="PS51266">
    <property type="entry name" value="ZF_CHY"/>
    <property type="match status" value="1"/>
</dbReference>
<dbReference type="Pfam" id="PF13881">
    <property type="entry name" value="Rad60-SLD_2"/>
    <property type="match status" value="1"/>
</dbReference>
<dbReference type="GO" id="GO:0005634">
    <property type="term" value="C:nucleus"/>
    <property type="evidence" value="ECO:0007669"/>
    <property type="project" value="TreeGrafter"/>
</dbReference>
<dbReference type="PANTHER" id="PTHR21319">
    <property type="entry name" value="RING FINGER AND CHY ZINC FINGER DOMAIN-CONTAINING PROTEIN 1"/>
    <property type="match status" value="1"/>
</dbReference>
<evidence type="ECO:0000259" key="6">
    <source>
        <dbReference type="PROSITE" id="PS50053"/>
    </source>
</evidence>
<dbReference type="InterPro" id="IPR008913">
    <property type="entry name" value="Znf_CHY"/>
</dbReference>
<accession>A0A5E4EHR2</accession>
<evidence type="ECO:0000259" key="7">
    <source>
        <dbReference type="PROSITE" id="PS51266"/>
    </source>
</evidence>
<dbReference type="GO" id="GO:0006511">
    <property type="term" value="P:ubiquitin-dependent protein catabolic process"/>
    <property type="evidence" value="ECO:0007669"/>
    <property type="project" value="TreeGrafter"/>
</dbReference>
<evidence type="ECO:0000256" key="5">
    <source>
        <dbReference type="SAM" id="MobiDB-lite"/>
    </source>
</evidence>
<evidence type="ECO:0000256" key="2">
    <source>
        <dbReference type="ARBA" id="ARBA00022771"/>
    </source>
</evidence>
<dbReference type="InParanoid" id="A0A5E4EHR2"/>
<sequence length="490" mass="55263">MRLNIQELKVEARDPIDTSVLSLCRGSRILNSKSRNWSSEIMHPTSDRISCPTKRHIIERDINTIEFLRHLGHMRCLLGWIGSQTLDSDAQLLLLLLAHKVGWGSLNSFCGRSCLFGFSSLGKKKKKKKGEGRDIGHHSYAPSMTVANLKKRLLAEWPQAKTVTPKSANEVKLIHSGRILENNKTLADSRITSANQPGGGAVIMHAVVQPLVPKQKKTDKNQKDMQKMNSSINHPLEDSASPASPPPTKSRQDFGKLDYGCDHYRRRCKIRAPCCDQIFPCRHCHNEAASSLSNPKDRHELVRQDVKQVVCSVCNTEQQVAQLCSNCGVNMGEYYCDICKFYDDDISKQQFHCNECGICRVGGPDHFFHCQKCGSCYVVELRGNHLCVENSMKNHCPVCYENASLRCKDKLSNVVPFAPRQYATWILFGDCWMMILKPLPCPRNTNMRYQFFATIATQLATLPFTFLGSSAATAIHITPEEFQLQIINDY</sequence>
<dbReference type="PROSITE" id="PS50053">
    <property type="entry name" value="UBIQUITIN_2"/>
    <property type="match status" value="1"/>
</dbReference>
<evidence type="ECO:0000256" key="1">
    <source>
        <dbReference type="ARBA" id="ARBA00022723"/>
    </source>
</evidence>
<gene>
    <name evidence="9" type="ORF">ALMOND_2B020058</name>
</gene>
<dbReference type="PANTHER" id="PTHR21319:SF12">
    <property type="entry name" value="ZINC FINGER (C3HC4-TYPE RING FINGER) FAMILY PROTEIN"/>
    <property type="match status" value="1"/>
</dbReference>
<dbReference type="GO" id="GO:0016567">
    <property type="term" value="P:protein ubiquitination"/>
    <property type="evidence" value="ECO:0007669"/>
    <property type="project" value="TreeGrafter"/>
</dbReference>
<dbReference type="Pfam" id="PF05495">
    <property type="entry name" value="zf-CHY"/>
    <property type="match status" value="1"/>
</dbReference>
<dbReference type="InterPro" id="IPR037274">
    <property type="entry name" value="Znf_CHY_sf"/>
</dbReference>
<protein>
    <submittedName>
        <fullName evidence="9">PREDICTED: E3 ubiquitin-ligase</fullName>
    </submittedName>
</protein>
<dbReference type="InterPro" id="IPR037275">
    <property type="entry name" value="Znf_CTCHY_sf"/>
</dbReference>
<feature type="compositionally biased region" description="Basic and acidic residues" evidence="5">
    <location>
        <begin position="216"/>
        <end position="226"/>
    </location>
</feature>
<dbReference type="GO" id="GO:0061630">
    <property type="term" value="F:ubiquitin protein ligase activity"/>
    <property type="evidence" value="ECO:0007669"/>
    <property type="project" value="TreeGrafter"/>
</dbReference>
<reference evidence="10" key="1">
    <citation type="journal article" date="2020" name="Plant J.">
        <title>Transposons played a major role in the diversification between the closely related almond and peach genomes: results from the almond genome sequence.</title>
        <authorList>
            <person name="Alioto T."/>
            <person name="Alexiou K.G."/>
            <person name="Bardil A."/>
            <person name="Barteri F."/>
            <person name="Castanera R."/>
            <person name="Cruz F."/>
            <person name="Dhingra A."/>
            <person name="Duval H."/>
            <person name="Fernandez I Marti A."/>
            <person name="Frias L."/>
            <person name="Galan B."/>
            <person name="Garcia J.L."/>
            <person name="Howad W."/>
            <person name="Gomez-Garrido J."/>
            <person name="Gut M."/>
            <person name="Julca I."/>
            <person name="Morata J."/>
            <person name="Puigdomenech P."/>
            <person name="Ribeca P."/>
            <person name="Rubio Cabetas M.J."/>
            <person name="Vlasova A."/>
            <person name="Wirthensohn M."/>
            <person name="Garcia-Mas J."/>
            <person name="Gabaldon T."/>
            <person name="Casacuberta J.M."/>
            <person name="Arus P."/>
        </authorList>
    </citation>
    <scope>NUCLEOTIDE SEQUENCE [LARGE SCALE GENOMIC DNA]</scope>
    <source>
        <strain evidence="10">cv. Texas</strain>
    </source>
</reference>
<dbReference type="InterPro" id="IPR029071">
    <property type="entry name" value="Ubiquitin-like_domsf"/>
</dbReference>
<dbReference type="CDD" id="cd01814">
    <property type="entry name" value="Ubl_MUBs_plant"/>
    <property type="match status" value="1"/>
</dbReference>
<dbReference type="SUPFAM" id="SSF161219">
    <property type="entry name" value="CHY zinc finger-like"/>
    <property type="match status" value="1"/>
</dbReference>
<evidence type="ECO:0000313" key="9">
    <source>
        <dbReference type="EMBL" id="VVA14111.1"/>
    </source>
</evidence>
<organism evidence="9 10">
    <name type="scientific">Prunus dulcis</name>
    <name type="common">Almond</name>
    <name type="synonym">Amygdalus dulcis</name>
    <dbReference type="NCBI Taxonomy" id="3755"/>
    <lineage>
        <taxon>Eukaryota</taxon>
        <taxon>Viridiplantae</taxon>
        <taxon>Streptophyta</taxon>
        <taxon>Embryophyta</taxon>
        <taxon>Tracheophyta</taxon>
        <taxon>Spermatophyta</taxon>
        <taxon>Magnoliopsida</taxon>
        <taxon>eudicotyledons</taxon>
        <taxon>Gunneridae</taxon>
        <taxon>Pentapetalae</taxon>
        <taxon>rosids</taxon>
        <taxon>fabids</taxon>
        <taxon>Rosales</taxon>
        <taxon>Rosaceae</taxon>
        <taxon>Amygdaloideae</taxon>
        <taxon>Amygdaleae</taxon>
        <taxon>Prunus</taxon>
    </lineage>
</organism>
<keyword evidence="2 4" id="KW-0863">Zinc-finger</keyword>
<keyword evidence="9" id="KW-0436">Ligase</keyword>
<dbReference type="SUPFAM" id="SSF54236">
    <property type="entry name" value="Ubiquitin-like"/>
    <property type="match status" value="1"/>
</dbReference>
<feature type="domain" description="Ubiquitin-like" evidence="6">
    <location>
        <begin position="139"/>
        <end position="195"/>
    </location>
</feature>
<dbReference type="InterPro" id="IPR017921">
    <property type="entry name" value="Znf_CTCHY"/>
</dbReference>
<dbReference type="Gramene" id="VVA14111">
    <property type="protein sequence ID" value="VVA14111"/>
    <property type="gene ID" value="Prudul26B020058"/>
</dbReference>
<evidence type="ECO:0000259" key="8">
    <source>
        <dbReference type="PROSITE" id="PS51270"/>
    </source>
</evidence>
<feature type="domain" description="CTCHY-type" evidence="8">
    <location>
        <begin position="331"/>
        <end position="395"/>
    </location>
</feature>
<feature type="domain" description="CHY-type" evidence="7">
    <location>
        <begin position="254"/>
        <end position="329"/>
    </location>
</feature>
<keyword evidence="1" id="KW-0479">Metal-binding</keyword>
<proteinExistence type="predicted"/>
<evidence type="ECO:0000256" key="4">
    <source>
        <dbReference type="PROSITE-ProRule" id="PRU00601"/>
    </source>
</evidence>
<dbReference type="Gene3D" id="3.10.20.90">
    <property type="entry name" value="Phosphatidylinositol 3-kinase Catalytic Subunit, Chain A, domain 1"/>
    <property type="match status" value="1"/>
</dbReference>
<dbReference type="EMBL" id="CABIKO010000009">
    <property type="protein sequence ID" value="VVA14111.1"/>
    <property type="molecule type" value="Genomic_DNA"/>
</dbReference>